<evidence type="ECO:0008006" key="5">
    <source>
        <dbReference type="Google" id="ProtNLM"/>
    </source>
</evidence>
<organism evidence="3 4">
    <name type="scientific">Bhargavaea ginsengi</name>
    <dbReference type="NCBI Taxonomy" id="426757"/>
    <lineage>
        <taxon>Bacteria</taxon>
        <taxon>Bacillati</taxon>
        <taxon>Bacillota</taxon>
        <taxon>Bacilli</taxon>
        <taxon>Bacillales</taxon>
        <taxon>Caryophanaceae</taxon>
        <taxon>Bhargavaea</taxon>
    </lineage>
</organism>
<dbReference type="Proteomes" id="UP000199200">
    <property type="component" value="Unassembled WGS sequence"/>
</dbReference>
<evidence type="ECO:0000256" key="2">
    <source>
        <dbReference type="SAM" id="SignalP"/>
    </source>
</evidence>
<feature type="transmembrane region" description="Helical" evidence="1">
    <location>
        <begin position="141"/>
        <end position="163"/>
    </location>
</feature>
<dbReference type="InterPro" id="IPR034026">
    <property type="entry name" value="EssA"/>
</dbReference>
<dbReference type="RefSeq" id="WP_092049430.1">
    <property type="nucleotide sequence ID" value="NZ_FNZF01000001.1"/>
</dbReference>
<feature type="signal peptide" evidence="2">
    <location>
        <begin position="1"/>
        <end position="24"/>
    </location>
</feature>
<protein>
    <recommendedName>
        <fullName evidence="5">Type VII secretion protein EssA</fullName>
    </recommendedName>
</protein>
<keyword evidence="1" id="KW-0472">Membrane</keyword>
<dbReference type="Pfam" id="PF10661">
    <property type="entry name" value="EssA"/>
    <property type="match status" value="1"/>
</dbReference>
<evidence type="ECO:0000313" key="4">
    <source>
        <dbReference type="Proteomes" id="UP000199200"/>
    </source>
</evidence>
<reference evidence="4" key="1">
    <citation type="submission" date="2016-10" db="EMBL/GenBank/DDBJ databases">
        <authorList>
            <person name="Varghese N."/>
            <person name="Submissions S."/>
        </authorList>
    </citation>
    <scope>NUCLEOTIDE SEQUENCE [LARGE SCALE GENOMIC DNA]</scope>
    <source>
        <strain evidence="4">CGMCC 1.6763</strain>
    </source>
</reference>
<keyword evidence="1" id="KW-1133">Transmembrane helix</keyword>
<accession>A0A1H6TPJ9</accession>
<keyword evidence="1" id="KW-0812">Transmembrane</keyword>
<dbReference type="EMBL" id="FNZF01000001">
    <property type="protein sequence ID" value="SEI78190.1"/>
    <property type="molecule type" value="Genomic_DNA"/>
</dbReference>
<feature type="chain" id="PRO_5011765834" description="Type VII secretion protein EssA" evidence="2">
    <location>
        <begin position="25"/>
        <end position="184"/>
    </location>
</feature>
<sequence>MKLKRNSALVLLAGAVIAAQPVSADEPEANPAETLDPFEYKQLEFRKKTEYLHDRGQVEMKNTISESQINLDFSEEIRIPSPIEVSELFLEPGRSETGTAAAKAAELGLFTEKAPVSEEAAAQEPQQIPEEQTEGTPLRNWIFIGVIILAVAGLFAFVVPALLKGGSGGAQPARRRKETEGKIA</sequence>
<evidence type="ECO:0000256" key="1">
    <source>
        <dbReference type="SAM" id="Phobius"/>
    </source>
</evidence>
<evidence type="ECO:0000313" key="3">
    <source>
        <dbReference type="EMBL" id="SEI78190.1"/>
    </source>
</evidence>
<dbReference type="AlphaFoldDB" id="A0A1H6TPJ9"/>
<keyword evidence="4" id="KW-1185">Reference proteome</keyword>
<dbReference type="OrthoDB" id="2437241at2"/>
<gene>
    <name evidence="3" type="ORF">SAMN04488127_0454</name>
</gene>
<name>A0A1H6TPJ9_9BACL</name>
<keyword evidence="2" id="KW-0732">Signal</keyword>
<dbReference type="STRING" id="426757.SAMN04488127_0454"/>
<proteinExistence type="predicted"/>